<dbReference type="Gene3D" id="1.10.12.10">
    <property type="entry name" value="Lyase 2-enoyl-coa Hydratase, Chain A, domain 2"/>
    <property type="match status" value="1"/>
</dbReference>
<keyword evidence="4" id="KW-1185">Reference proteome</keyword>
<dbReference type="CDD" id="cd06558">
    <property type="entry name" value="crotonase-like"/>
    <property type="match status" value="1"/>
</dbReference>
<dbReference type="PANTHER" id="PTHR43459:SF1">
    <property type="entry name" value="EG:BACN32G11.4 PROTEIN"/>
    <property type="match status" value="1"/>
</dbReference>
<sequence length="197" mass="20683">SAFGDDERSSLDAVRGVGRTAAALLHLPKPTIAKVDGVAVGAGCNLALACDLVVASDRARFSEIFARRGLSLDFAGSWLLPRLVGLQRAKQLAFFADIVDAGEAQRLGLVTEVVPAAELDAFVGRWAARLADGPAVALSLSKGLLNAATTTSLEAALEAEAVAQAHNLGGPEAREALRAFRERREPRFRDAGPQRDG</sequence>
<dbReference type="InterPro" id="IPR029045">
    <property type="entry name" value="ClpP/crotonase-like_dom_sf"/>
</dbReference>
<dbReference type="EMBL" id="WJHE01001350">
    <property type="protein sequence ID" value="MST34998.1"/>
    <property type="molecule type" value="Genomic_DNA"/>
</dbReference>
<comment type="caution">
    <text evidence="3">The sequence shown here is derived from an EMBL/GenBank/DDBJ whole genome shotgun (WGS) entry which is preliminary data.</text>
</comment>
<proteinExistence type="inferred from homology"/>
<dbReference type="InterPro" id="IPR001753">
    <property type="entry name" value="Enoyl-CoA_hydra/iso"/>
</dbReference>
<dbReference type="InterPro" id="IPR014748">
    <property type="entry name" value="Enoyl-CoA_hydra_C"/>
</dbReference>
<evidence type="ECO:0000256" key="1">
    <source>
        <dbReference type="ARBA" id="ARBA00005254"/>
    </source>
</evidence>
<reference evidence="3 4" key="1">
    <citation type="submission" date="2019-11" db="EMBL/GenBank/DDBJ databases">
        <title>Acidiferrimicrobium australis gen. nov., sp. nov., an acidophilic and obligately heterotrophic, member of the Actinobacteria that catalyses dissimilatory oxido- reduction of iron isolated from metal-rich acidic water in Chile.</title>
        <authorList>
            <person name="Gonzalez D."/>
            <person name="Huber K."/>
            <person name="Hedrich S."/>
            <person name="Rojas-Villalobos C."/>
            <person name="Quatrini R."/>
            <person name="Dinamarca M.A."/>
            <person name="Schwarz A."/>
            <person name="Canales C."/>
            <person name="Nancucheo I."/>
        </authorList>
    </citation>
    <scope>NUCLEOTIDE SEQUENCE [LARGE SCALE GENOMIC DNA]</scope>
    <source>
        <strain evidence="3 4">USS-CCA1</strain>
    </source>
</reference>
<evidence type="ECO:0000313" key="3">
    <source>
        <dbReference type="EMBL" id="MST34998.1"/>
    </source>
</evidence>
<dbReference type="Gene3D" id="3.90.226.10">
    <property type="entry name" value="2-enoyl-CoA Hydratase, Chain A, domain 1"/>
    <property type="match status" value="1"/>
</dbReference>
<accession>A0ABW9QZ74</accession>
<dbReference type="Pfam" id="PF00378">
    <property type="entry name" value="ECH_1"/>
    <property type="match status" value="1"/>
</dbReference>
<name>A0ABW9QZ74_9ACTN</name>
<dbReference type="Proteomes" id="UP000437736">
    <property type="component" value="Unassembled WGS sequence"/>
</dbReference>
<protein>
    <submittedName>
        <fullName evidence="3">Enoyl-CoA hydratase</fullName>
    </submittedName>
</protein>
<dbReference type="PANTHER" id="PTHR43459">
    <property type="entry name" value="ENOYL-COA HYDRATASE"/>
    <property type="match status" value="1"/>
</dbReference>
<comment type="similarity">
    <text evidence="1 2">Belongs to the enoyl-CoA hydratase/isomerase family.</text>
</comment>
<feature type="non-terminal residue" evidence="3">
    <location>
        <position position="1"/>
    </location>
</feature>
<gene>
    <name evidence="3" type="ORF">GHK86_19995</name>
</gene>
<dbReference type="PROSITE" id="PS00166">
    <property type="entry name" value="ENOYL_COA_HYDRATASE"/>
    <property type="match status" value="1"/>
</dbReference>
<organism evidence="3 4">
    <name type="scientific">Acidiferrimicrobium australe</name>
    <dbReference type="NCBI Taxonomy" id="2664430"/>
    <lineage>
        <taxon>Bacteria</taxon>
        <taxon>Bacillati</taxon>
        <taxon>Actinomycetota</taxon>
        <taxon>Acidimicrobiia</taxon>
        <taxon>Acidimicrobiales</taxon>
        <taxon>Acidimicrobiaceae</taxon>
        <taxon>Acidiferrimicrobium</taxon>
    </lineage>
</organism>
<evidence type="ECO:0000256" key="2">
    <source>
        <dbReference type="RuleBase" id="RU003707"/>
    </source>
</evidence>
<evidence type="ECO:0000313" key="4">
    <source>
        <dbReference type="Proteomes" id="UP000437736"/>
    </source>
</evidence>
<dbReference type="SUPFAM" id="SSF52096">
    <property type="entry name" value="ClpP/crotonase"/>
    <property type="match status" value="1"/>
</dbReference>
<dbReference type="InterPro" id="IPR018376">
    <property type="entry name" value="Enoyl-CoA_hyd/isom_CS"/>
</dbReference>